<protein>
    <submittedName>
        <fullName evidence="1">Uncharacterized protein</fullName>
    </submittedName>
</protein>
<comment type="caution">
    <text evidence="1">The sequence shown here is derived from an EMBL/GenBank/DDBJ whole genome shotgun (WGS) entry which is preliminary data.</text>
</comment>
<proteinExistence type="predicted"/>
<evidence type="ECO:0000313" key="1">
    <source>
        <dbReference type="EMBL" id="KAL0578539.1"/>
    </source>
</evidence>
<sequence length="255" mass="28368">MKSLTRTVTVVAKHAKSHPRLGCSLIHRSFITTARNYSFSTFSRARLLVPTTSVYRTYSTRDKSIESEPTSLNDPSRPDLFYHLVQTSPEAPPLFAVSFLSRPPPSPESSTIVGWLPADEGAGLNDFKENPKFRTILHEAIQSGLEEDVDEIQRNGAIQQHSGWMHIHDGRNVPALGRIGDPDDIIATVLVEEGQILSDSYQVMPAYRLATADGVTQLTPGLAEKLKTVLAERADKEDKDWVQEESVRTLTDFLL</sequence>
<keyword evidence="2" id="KW-1185">Reference proteome</keyword>
<dbReference type="PANTHER" id="PTHR37331">
    <property type="entry name" value="YALI0F11671P"/>
    <property type="match status" value="1"/>
</dbReference>
<gene>
    <name evidence="1" type="ORF">V5O48_003440</name>
</gene>
<name>A0ABR3FT76_9AGAR</name>
<evidence type="ECO:0000313" key="2">
    <source>
        <dbReference type="Proteomes" id="UP001465976"/>
    </source>
</evidence>
<dbReference type="Proteomes" id="UP001465976">
    <property type="component" value="Unassembled WGS sequence"/>
</dbReference>
<accession>A0ABR3FT76</accession>
<reference evidence="1 2" key="1">
    <citation type="submission" date="2024-02" db="EMBL/GenBank/DDBJ databases">
        <title>A draft genome for the cacao thread blight pathogen Marasmius crinis-equi.</title>
        <authorList>
            <person name="Cohen S.P."/>
            <person name="Baruah I.K."/>
            <person name="Amoako-Attah I."/>
            <person name="Bukari Y."/>
            <person name="Meinhardt L.W."/>
            <person name="Bailey B.A."/>
        </authorList>
    </citation>
    <scope>NUCLEOTIDE SEQUENCE [LARGE SCALE GENOMIC DNA]</scope>
    <source>
        <strain evidence="1 2">GH-76</strain>
    </source>
</reference>
<dbReference type="EMBL" id="JBAHYK010000094">
    <property type="protein sequence ID" value="KAL0578539.1"/>
    <property type="molecule type" value="Genomic_DNA"/>
</dbReference>
<dbReference type="PANTHER" id="PTHR37331:SF1">
    <property type="entry name" value="YALI0F11671P"/>
    <property type="match status" value="1"/>
</dbReference>
<organism evidence="1 2">
    <name type="scientific">Marasmius crinis-equi</name>
    <dbReference type="NCBI Taxonomy" id="585013"/>
    <lineage>
        <taxon>Eukaryota</taxon>
        <taxon>Fungi</taxon>
        <taxon>Dikarya</taxon>
        <taxon>Basidiomycota</taxon>
        <taxon>Agaricomycotina</taxon>
        <taxon>Agaricomycetes</taxon>
        <taxon>Agaricomycetidae</taxon>
        <taxon>Agaricales</taxon>
        <taxon>Marasmiineae</taxon>
        <taxon>Marasmiaceae</taxon>
        <taxon>Marasmius</taxon>
    </lineage>
</organism>